<feature type="compositionally biased region" description="Low complexity" evidence="1">
    <location>
        <begin position="52"/>
        <end position="61"/>
    </location>
</feature>
<feature type="region of interest" description="Disordered" evidence="1">
    <location>
        <begin position="949"/>
        <end position="980"/>
    </location>
</feature>
<dbReference type="InterPro" id="IPR026704">
    <property type="entry name" value="KATNIP"/>
</dbReference>
<feature type="region of interest" description="Disordered" evidence="1">
    <location>
        <begin position="555"/>
        <end position="578"/>
    </location>
</feature>
<reference evidence="3 4" key="1">
    <citation type="journal article" date="2015" name="Sci. Rep.">
        <title>Genome of the facultative scuticociliatosis pathogen Pseudocohnilembus persalinus provides insight into its virulence through horizontal gene transfer.</title>
        <authorList>
            <person name="Xiong J."/>
            <person name="Wang G."/>
            <person name="Cheng J."/>
            <person name="Tian M."/>
            <person name="Pan X."/>
            <person name="Warren A."/>
            <person name="Jiang C."/>
            <person name="Yuan D."/>
            <person name="Miao W."/>
        </authorList>
    </citation>
    <scope>NUCLEOTIDE SEQUENCE [LARGE SCALE GENOMIC DNA]</scope>
    <source>
        <strain evidence="3">36N120E</strain>
    </source>
</reference>
<evidence type="ECO:0000313" key="3">
    <source>
        <dbReference type="EMBL" id="KRX09164.1"/>
    </source>
</evidence>
<feature type="compositionally biased region" description="Basic and acidic residues" evidence="1">
    <location>
        <begin position="965"/>
        <end position="975"/>
    </location>
</feature>
<feature type="region of interest" description="Disordered" evidence="1">
    <location>
        <begin position="160"/>
        <end position="191"/>
    </location>
</feature>
<feature type="region of interest" description="Disordered" evidence="1">
    <location>
        <begin position="46"/>
        <end position="69"/>
    </location>
</feature>
<feature type="compositionally biased region" description="Low complexity" evidence="1">
    <location>
        <begin position="681"/>
        <end position="692"/>
    </location>
</feature>
<feature type="domain" description="KATNIP" evidence="2">
    <location>
        <begin position="1089"/>
        <end position="1395"/>
    </location>
</feature>
<dbReference type="Pfam" id="PF14652">
    <property type="entry name" value="DUF4457"/>
    <property type="match status" value="2"/>
</dbReference>
<dbReference type="InParanoid" id="A0A0V0R3V2"/>
<organism evidence="3 4">
    <name type="scientific">Pseudocohnilembus persalinus</name>
    <name type="common">Ciliate</name>
    <dbReference type="NCBI Taxonomy" id="266149"/>
    <lineage>
        <taxon>Eukaryota</taxon>
        <taxon>Sar</taxon>
        <taxon>Alveolata</taxon>
        <taxon>Ciliophora</taxon>
        <taxon>Intramacronucleata</taxon>
        <taxon>Oligohymenophorea</taxon>
        <taxon>Scuticociliatia</taxon>
        <taxon>Philasterida</taxon>
        <taxon>Pseudocohnilembidae</taxon>
        <taxon>Pseudocohnilembus</taxon>
    </lineage>
</organism>
<feature type="region of interest" description="Disordered" evidence="1">
    <location>
        <begin position="729"/>
        <end position="755"/>
    </location>
</feature>
<feature type="domain" description="KATNIP" evidence="2">
    <location>
        <begin position="721"/>
        <end position="901"/>
    </location>
</feature>
<feature type="compositionally biased region" description="Low complexity" evidence="1">
    <location>
        <begin position="1451"/>
        <end position="1469"/>
    </location>
</feature>
<dbReference type="Proteomes" id="UP000054937">
    <property type="component" value="Unassembled WGS sequence"/>
</dbReference>
<dbReference type="InterPro" id="IPR027859">
    <property type="entry name" value="KATNIP_dom"/>
</dbReference>
<evidence type="ECO:0000259" key="2">
    <source>
        <dbReference type="Pfam" id="PF14652"/>
    </source>
</evidence>
<evidence type="ECO:0000313" key="4">
    <source>
        <dbReference type="Proteomes" id="UP000054937"/>
    </source>
</evidence>
<keyword evidence="4" id="KW-1185">Reference proteome</keyword>
<protein>
    <recommendedName>
        <fullName evidence="2">KATNIP domain-containing protein</fullName>
    </recommendedName>
</protein>
<dbReference type="PANTHER" id="PTHR21534:SF0">
    <property type="entry name" value="KATANIN-INTERACTING PROTEIN"/>
    <property type="match status" value="1"/>
</dbReference>
<proteinExistence type="predicted"/>
<evidence type="ECO:0000256" key="1">
    <source>
        <dbReference type="SAM" id="MobiDB-lite"/>
    </source>
</evidence>
<dbReference type="PANTHER" id="PTHR21534">
    <property type="entry name" value="KATANIN-INTERACTING PROTEIN"/>
    <property type="match status" value="1"/>
</dbReference>
<dbReference type="EMBL" id="LDAU01000054">
    <property type="protein sequence ID" value="KRX09164.1"/>
    <property type="molecule type" value="Genomic_DNA"/>
</dbReference>
<feature type="compositionally biased region" description="Low complexity" evidence="1">
    <location>
        <begin position="949"/>
        <end position="964"/>
    </location>
</feature>
<feature type="compositionally biased region" description="Polar residues" evidence="1">
    <location>
        <begin position="555"/>
        <end position="573"/>
    </location>
</feature>
<name>A0A0V0R3V2_PSEPJ</name>
<feature type="compositionally biased region" description="Polar residues" evidence="1">
    <location>
        <begin position="742"/>
        <end position="751"/>
    </location>
</feature>
<sequence length="1485" mass="174371">MILVSSQSIKACCQENVNINDNVQLQEDMPKSILKDLKVPMFLQAIPEQESEGGNSSTTNNSKKDEEKQQLIIEPQIIKSEIENSLQLQSVQNQNDELKISQTQEDKLEKTYNISPKNSIVQIQEQQQIENKVTSPQKIYQQETEEENYYKNSQFQLQSQNKNYQEKEQQIAQQQDDVNNSQYSQKISPVKNYSIQSYRDSRLLKKKNQQHQQQELQQTVTNESQHSISLLQNESIKQSYIQNDNHIPQQEKSVLDQLKLQPGIPESILKKSMEYSKISNVSKRGSHPKVAWNFQEEVNQSKISIKDKKHEISNQSIKLKRSQLQNQSFKKTIQTQQQQQSKIFNQSQEIQKGVDVAKLQNEELEKKIREQEFKFQQQQQQDLEKKKKNQQEEERKRLEEEKKLNERIKKMEEQIQKDEKLKQDKLKKLQEEQKKAEQEKIQHQKFIDEQIKIDEQKNTNLHKQSQNQNQNTNININTNKVSYSSKGQEIFFQNSEIYKKNQNMNTQDKNQNQDENLEINKNKKYDENSQNLKNTFQSNLLEEILQSDQKQIQNSQSKLINSQKQETSQSQEPQFDASERGLDKLKLFDLTNQGRFQPAERTRFGQSKQDILEIQNEVQNTVRQVQKLEEEFNFSKINQNQQQNKLYNDQKVGLIQLNQQNNSSIQNLNQSQKQQEIKATQNQNQNQNLQNQVPKNEEPEQYDDLEEFLKKELNYSNLYNDILKEQTPVVSKKQSSQQNNQEVDQNQSQLEKTLKIPKNPQGKIIELTIFSTWADKYYVGLNGIEFFDENGDLIKIANPKQQITANPPDINILPQYENDPRIVQNLVDGIYNTRDDLHVWLAPYNQENVNKIWIDFDKSVKLSAIRIWNYNKSRIHSFRGAKEIQIKFDEQIIFSGEIQKAPGQLNKIEKLFEFISFTNSLQVLENIENNDQINFNMDLYKKNSNQLENNSNQLERPNTGNNNNEDLKKNDNNTEEHDDNQLSNILKDQQGRPLTIVNLKQQLQFEKSLKNNENKLKGSQLMDISWNHKANNQIKKQNQQSKNTNLPKKKEIKQFIKCRKLTINILQSWGDQYYVGLNGIQFFDQNNQVIELSKYNIDAKPKDLNSIPGYSSDKRILSNLINNQNISQKDENIWLIQYIPQESHYIYIDFHKDVYISGVKIYNYNKNKEDVIRGVKLLNIQVENNQYITPKEGILIRQAPGSDILDFGQYIELPYLKGWSKEQIDTLYKPNMPPINNIVQEYDTLHMPQGMNIKMSILSTYGDIFYVGLNGIEILDHQGNPVIQNKQIKFQIAAEPSSINIIPGHENDIRTIDKLVNGQNETQDDRNMWLTPLVSKKDQDQDDKKINAIFLYLEQPVIISAIKFWNYTKTPNRGVKEIEISLDDHIIYKGYIKKASKIEEQTQNSDKPYTTILFNKYPMLVQKIQPQVYTEDNQYQDVVMYNEKKLVSAPQSQNNNQQSQFNNFNTQTNRPSTKVKGLEYKQNLY</sequence>
<feature type="compositionally biased region" description="Basic and acidic residues" evidence="1">
    <location>
        <begin position="382"/>
        <end position="399"/>
    </location>
</feature>
<feature type="region of interest" description="Disordered" evidence="1">
    <location>
        <begin position="666"/>
        <end position="701"/>
    </location>
</feature>
<feature type="region of interest" description="Disordered" evidence="1">
    <location>
        <begin position="1447"/>
        <end position="1485"/>
    </location>
</feature>
<feature type="compositionally biased region" description="Polar residues" evidence="1">
    <location>
        <begin position="176"/>
        <end position="191"/>
    </location>
</feature>
<dbReference type="OrthoDB" id="304622at2759"/>
<feature type="region of interest" description="Disordered" evidence="1">
    <location>
        <begin position="375"/>
        <end position="399"/>
    </location>
</feature>
<gene>
    <name evidence="3" type="ORF">PPERSA_08880</name>
</gene>
<accession>A0A0V0R3V2</accession>
<feature type="compositionally biased region" description="Low complexity" evidence="1">
    <location>
        <begin position="731"/>
        <end position="741"/>
    </location>
</feature>
<comment type="caution">
    <text evidence="3">The sequence shown here is derived from an EMBL/GenBank/DDBJ whole genome shotgun (WGS) entry which is preliminary data.</text>
</comment>